<sequence length="229" mass="26806">MVFYANKYVYNRKQTAPLCSDANPTDLSVDLPIEEAYLNMDEAHEKTESSVPSYECADNQGESAYQGFGDIRLDAEDIASQAVIDETNRLYFFHLVRQMLKTRQEFPFEFNEYTIIPQNARSFQVLANHFASSTQRWWVYNQAQNVDIRTLNFNTFQLLVYGLFQKSVATWERVLVLFYFCTDLSIRALREKLLDCFIRLYNWTTCYISSKLSAWVERQGGWDAVLQHA</sequence>
<dbReference type="InterPro" id="IPR026298">
    <property type="entry name" value="Bcl-2_fam"/>
</dbReference>
<dbReference type="PANTHER" id="PTHR11256">
    <property type="entry name" value="BCL-2 RELATED"/>
    <property type="match status" value="1"/>
</dbReference>
<proteinExistence type="inferred from homology"/>
<dbReference type="Proteomes" id="UP001162164">
    <property type="component" value="Unassembled WGS sequence"/>
</dbReference>
<comment type="similarity">
    <text evidence="1">Belongs to the Bcl-2 family.</text>
</comment>
<dbReference type="InterPro" id="IPR002475">
    <property type="entry name" value="Bcl2-like"/>
</dbReference>
<dbReference type="Pfam" id="PF00452">
    <property type="entry name" value="Bcl-2"/>
    <property type="match status" value="1"/>
</dbReference>
<dbReference type="SUPFAM" id="SSF56854">
    <property type="entry name" value="Bcl-2 inhibitors of programmed cell death"/>
    <property type="match status" value="1"/>
</dbReference>
<evidence type="ECO:0000256" key="1">
    <source>
        <dbReference type="ARBA" id="ARBA00009458"/>
    </source>
</evidence>
<organism evidence="4 5">
    <name type="scientific">Molorchus minor</name>
    <dbReference type="NCBI Taxonomy" id="1323400"/>
    <lineage>
        <taxon>Eukaryota</taxon>
        <taxon>Metazoa</taxon>
        <taxon>Ecdysozoa</taxon>
        <taxon>Arthropoda</taxon>
        <taxon>Hexapoda</taxon>
        <taxon>Insecta</taxon>
        <taxon>Pterygota</taxon>
        <taxon>Neoptera</taxon>
        <taxon>Endopterygota</taxon>
        <taxon>Coleoptera</taxon>
        <taxon>Polyphaga</taxon>
        <taxon>Cucujiformia</taxon>
        <taxon>Chrysomeloidea</taxon>
        <taxon>Cerambycidae</taxon>
        <taxon>Lamiinae</taxon>
        <taxon>Monochamini</taxon>
        <taxon>Molorchus</taxon>
    </lineage>
</organism>
<comment type="caution">
    <text evidence="4">The sequence shown here is derived from an EMBL/GenBank/DDBJ whole genome shotgun (WGS) entry which is preliminary data.</text>
</comment>
<feature type="non-terminal residue" evidence="4">
    <location>
        <position position="229"/>
    </location>
</feature>
<protein>
    <recommendedName>
        <fullName evidence="3">Bcl-2 Bcl-2 homology region 1-3 domain-containing protein</fullName>
    </recommendedName>
</protein>
<evidence type="ECO:0000313" key="4">
    <source>
        <dbReference type="EMBL" id="KAJ8974321.1"/>
    </source>
</evidence>
<evidence type="ECO:0000313" key="5">
    <source>
        <dbReference type="Proteomes" id="UP001162164"/>
    </source>
</evidence>
<dbReference type="InterPro" id="IPR046371">
    <property type="entry name" value="Bcl-2_BH1-3"/>
</dbReference>
<dbReference type="EMBL" id="JAPWTJ010001019">
    <property type="protein sequence ID" value="KAJ8974321.1"/>
    <property type="molecule type" value="Genomic_DNA"/>
</dbReference>
<keyword evidence="5" id="KW-1185">Reference proteome</keyword>
<dbReference type="PROSITE" id="PS50062">
    <property type="entry name" value="BCL2_FAMILY"/>
    <property type="match status" value="1"/>
</dbReference>
<evidence type="ECO:0000256" key="2">
    <source>
        <dbReference type="ARBA" id="ARBA00022703"/>
    </source>
</evidence>
<dbReference type="InterPro" id="IPR036834">
    <property type="entry name" value="Bcl-2-like_sf"/>
</dbReference>
<gene>
    <name evidence="4" type="ORF">NQ317_010917</name>
</gene>
<dbReference type="Gene3D" id="1.10.437.10">
    <property type="entry name" value="Blc2-like"/>
    <property type="match status" value="1"/>
</dbReference>
<feature type="domain" description="Bcl-2 Bcl-2 homology region 1-3" evidence="3">
    <location>
        <begin position="144"/>
        <end position="222"/>
    </location>
</feature>
<evidence type="ECO:0000259" key="3">
    <source>
        <dbReference type="Pfam" id="PF00452"/>
    </source>
</evidence>
<name>A0ABQ9J8L7_9CUCU</name>
<reference evidence="4" key="1">
    <citation type="journal article" date="2023" name="Insect Mol. Biol.">
        <title>Genome sequencing provides insights into the evolution of gene families encoding plant cell wall-degrading enzymes in longhorned beetles.</title>
        <authorList>
            <person name="Shin N.R."/>
            <person name="Okamura Y."/>
            <person name="Kirsch R."/>
            <person name="Pauchet Y."/>
        </authorList>
    </citation>
    <scope>NUCLEOTIDE SEQUENCE</scope>
    <source>
        <strain evidence="4">MMC_N1</strain>
    </source>
</reference>
<keyword evidence="2" id="KW-0053">Apoptosis</keyword>
<accession>A0ABQ9J8L7</accession>
<dbReference type="PANTHER" id="PTHR11256:SF21">
    <property type="entry name" value="BCL-2 BCL-2 HOMOLOGY REGION 1-3 DOMAIN-CONTAINING PROTEIN"/>
    <property type="match status" value="1"/>
</dbReference>
<dbReference type="PRINTS" id="PR01862">
    <property type="entry name" value="BCL2FAMILY"/>
</dbReference>